<dbReference type="AlphaFoldDB" id="A0A4C1VXW9"/>
<evidence type="ECO:0000313" key="2">
    <source>
        <dbReference type="Proteomes" id="UP000299102"/>
    </source>
</evidence>
<organism evidence="1 2">
    <name type="scientific">Eumeta variegata</name>
    <name type="common">Bagworm moth</name>
    <name type="synonym">Eumeta japonica</name>
    <dbReference type="NCBI Taxonomy" id="151549"/>
    <lineage>
        <taxon>Eukaryota</taxon>
        <taxon>Metazoa</taxon>
        <taxon>Ecdysozoa</taxon>
        <taxon>Arthropoda</taxon>
        <taxon>Hexapoda</taxon>
        <taxon>Insecta</taxon>
        <taxon>Pterygota</taxon>
        <taxon>Neoptera</taxon>
        <taxon>Endopterygota</taxon>
        <taxon>Lepidoptera</taxon>
        <taxon>Glossata</taxon>
        <taxon>Ditrysia</taxon>
        <taxon>Tineoidea</taxon>
        <taxon>Psychidae</taxon>
        <taxon>Oiketicinae</taxon>
        <taxon>Eumeta</taxon>
    </lineage>
</organism>
<evidence type="ECO:0000313" key="1">
    <source>
        <dbReference type="EMBL" id="GBP42677.1"/>
    </source>
</evidence>
<gene>
    <name evidence="1" type="ORF">EVAR_21952_1</name>
</gene>
<reference evidence="1 2" key="1">
    <citation type="journal article" date="2019" name="Commun. Biol.">
        <title>The bagworm genome reveals a unique fibroin gene that provides high tensile strength.</title>
        <authorList>
            <person name="Kono N."/>
            <person name="Nakamura H."/>
            <person name="Ohtoshi R."/>
            <person name="Tomita M."/>
            <person name="Numata K."/>
            <person name="Arakawa K."/>
        </authorList>
    </citation>
    <scope>NUCLEOTIDE SEQUENCE [LARGE SCALE GENOMIC DNA]</scope>
</reference>
<dbReference type="EMBL" id="BGZK01000422">
    <property type="protein sequence ID" value="GBP42677.1"/>
    <property type="molecule type" value="Genomic_DNA"/>
</dbReference>
<proteinExistence type="predicted"/>
<protein>
    <submittedName>
        <fullName evidence="1">Uncharacterized protein</fullName>
    </submittedName>
</protein>
<sequence length="71" mass="8116">MPRLLAKRKAWLVARDAQPHAIVELARKIQARLVAPPPEDCACSLAEHFNKCSARLHQFYFSSKPDRCRSD</sequence>
<keyword evidence="2" id="KW-1185">Reference proteome</keyword>
<accession>A0A4C1VXW9</accession>
<comment type="caution">
    <text evidence="1">The sequence shown here is derived from an EMBL/GenBank/DDBJ whole genome shotgun (WGS) entry which is preliminary data.</text>
</comment>
<name>A0A4C1VXW9_EUMVA</name>
<dbReference type="Proteomes" id="UP000299102">
    <property type="component" value="Unassembled WGS sequence"/>
</dbReference>